<comment type="caution">
    <text evidence="1">The sequence shown here is derived from an EMBL/GenBank/DDBJ whole genome shotgun (WGS) entry which is preliminary data.</text>
</comment>
<sequence length="213" mass="24078">MVLQAEFYAPHGGFKKPGFSQAHDYYSKNEFEYKDDHFSEDDYYESGSNIQMARPNISTSQPIQHFVVGPDQGFAHQESAYGKQQHQSYYGGGHDHSSHGPHGYPHVHGHGHGSYGKFQGGFGTGLASHGYPKPLSHGNNKYYGGASNGGYENHHHESSYMRMGPGKYESSYEHHDEFHKNEGRNRFPPFYEQHHNHNANFAAKDAEWMSKGL</sequence>
<accession>A0ACC0C300</accession>
<name>A0ACC0C300_CATRO</name>
<evidence type="ECO:0000313" key="2">
    <source>
        <dbReference type="Proteomes" id="UP001060085"/>
    </source>
</evidence>
<keyword evidence="2" id="KW-1185">Reference proteome</keyword>
<dbReference type="Proteomes" id="UP001060085">
    <property type="component" value="Linkage Group LG02"/>
</dbReference>
<dbReference type="EMBL" id="CM044702">
    <property type="protein sequence ID" value="KAI5679262.1"/>
    <property type="molecule type" value="Genomic_DNA"/>
</dbReference>
<protein>
    <submittedName>
        <fullName evidence="1">Uncharacterized protein</fullName>
    </submittedName>
</protein>
<evidence type="ECO:0000313" key="1">
    <source>
        <dbReference type="EMBL" id="KAI5679262.1"/>
    </source>
</evidence>
<organism evidence="1 2">
    <name type="scientific">Catharanthus roseus</name>
    <name type="common">Madagascar periwinkle</name>
    <name type="synonym">Vinca rosea</name>
    <dbReference type="NCBI Taxonomy" id="4058"/>
    <lineage>
        <taxon>Eukaryota</taxon>
        <taxon>Viridiplantae</taxon>
        <taxon>Streptophyta</taxon>
        <taxon>Embryophyta</taxon>
        <taxon>Tracheophyta</taxon>
        <taxon>Spermatophyta</taxon>
        <taxon>Magnoliopsida</taxon>
        <taxon>eudicotyledons</taxon>
        <taxon>Gunneridae</taxon>
        <taxon>Pentapetalae</taxon>
        <taxon>asterids</taxon>
        <taxon>lamiids</taxon>
        <taxon>Gentianales</taxon>
        <taxon>Apocynaceae</taxon>
        <taxon>Rauvolfioideae</taxon>
        <taxon>Vinceae</taxon>
        <taxon>Catharanthinae</taxon>
        <taxon>Catharanthus</taxon>
    </lineage>
</organism>
<proteinExistence type="predicted"/>
<gene>
    <name evidence="1" type="ORF">M9H77_10212</name>
</gene>
<reference evidence="2" key="1">
    <citation type="journal article" date="2023" name="Nat. Plants">
        <title>Single-cell RNA sequencing provides a high-resolution roadmap for understanding the multicellular compartmentation of specialized metabolism.</title>
        <authorList>
            <person name="Sun S."/>
            <person name="Shen X."/>
            <person name="Li Y."/>
            <person name="Li Y."/>
            <person name="Wang S."/>
            <person name="Li R."/>
            <person name="Zhang H."/>
            <person name="Shen G."/>
            <person name="Guo B."/>
            <person name="Wei J."/>
            <person name="Xu J."/>
            <person name="St-Pierre B."/>
            <person name="Chen S."/>
            <person name="Sun C."/>
        </authorList>
    </citation>
    <scope>NUCLEOTIDE SEQUENCE [LARGE SCALE GENOMIC DNA]</scope>
</reference>